<dbReference type="GO" id="GO:0030001">
    <property type="term" value="P:metal ion transport"/>
    <property type="evidence" value="ECO:0007669"/>
    <property type="project" value="InterPro"/>
</dbReference>
<evidence type="ECO:0000256" key="2">
    <source>
        <dbReference type="ARBA" id="ARBA00022729"/>
    </source>
</evidence>
<dbReference type="PRINTS" id="PR00691">
    <property type="entry name" value="ADHESINB"/>
</dbReference>
<dbReference type="AlphaFoldDB" id="A0A1W1D136"/>
<dbReference type="GO" id="GO:0046872">
    <property type="term" value="F:metal ion binding"/>
    <property type="evidence" value="ECO:0007669"/>
    <property type="project" value="InterPro"/>
</dbReference>
<protein>
    <submittedName>
        <fullName evidence="3">Zinc ABC transporter, periplasmic-binding protein ZnuA</fullName>
    </submittedName>
</protein>
<organism evidence="3">
    <name type="scientific">hydrothermal vent metagenome</name>
    <dbReference type="NCBI Taxonomy" id="652676"/>
    <lineage>
        <taxon>unclassified sequences</taxon>
        <taxon>metagenomes</taxon>
        <taxon>ecological metagenomes</taxon>
    </lineage>
</organism>
<accession>A0A1W1D136</accession>
<dbReference type="EMBL" id="FPHM01000300">
    <property type="protein sequence ID" value="SFV71723.1"/>
    <property type="molecule type" value="Genomic_DNA"/>
</dbReference>
<dbReference type="PANTHER" id="PTHR42953:SF2">
    <property type="entry name" value="ADHESION PROTEIN"/>
    <property type="match status" value="1"/>
</dbReference>
<evidence type="ECO:0000313" key="3">
    <source>
        <dbReference type="EMBL" id="SFV71723.1"/>
    </source>
</evidence>
<keyword evidence="2" id="KW-0732">Signal</keyword>
<dbReference type="PRINTS" id="PR00690">
    <property type="entry name" value="ADHESNFAMILY"/>
</dbReference>
<dbReference type="SUPFAM" id="SSF53807">
    <property type="entry name" value="Helical backbone' metal receptor"/>
    <property type="match status" value="1"/>
</dbReference>
<dbReference type="PANTHER" id="PTHR42953">
    <property type="entry name" value="HIGH-AFFINITY ZINC UPTAKE SYSTEM PROTEIN ZNUA-RELATED"/>
    <property type="match status" value="1"/>
</dbReference>
<gene>
    <name evidence="3" type="ORF">MNB_SV-13-1959</name>
</gene>
<keyword evidence="1" id="KW-0813">Transport</keyword>
<dbReference type="Gene3D" id="3.40.50.1980">
    <property type="entry name" value="Nitrogenase molybdenum iron protein domain"/>
    <property type="match status" value="2"/>
</dbReference>
<evidence type="ECO:0000256" key="1">
    <source>
        <dbReference type="ARBA" id="ARBA00022448"/>
    </source>
</evidence>
<proteinExistence type="predicted"/>
<dbReference type="InterPro" id="IPR006128">
    <property type="entry name" value="Lipoprotein_PsaA-like"/>
</dbReference>
<dbReference type="Pfam" id="PF01297">
    <property type="entry name" value="ZnuA"/>
    <property type="match status" value="1"/>
</dbReference>
<dbReference type="InterPro" id="IPR006129">
    <property type="entry name" value="AdhesinB"/>
</dbReference>
<dbReference type="InterPro" id="IPR050492">
    <property type="entry name" value="Bact_metal-bind_prot9"/>
</dbReference>
<sequence length="294" mass="32545">MKKILLLLPLLLSSTLFASLKVDTTYSTLGAITKRIGGDLVTVSVLGSSKYDPHFIVPKPSLLSKLRRADLLVMNGGGLELGWLPPLIQSANNAKIQNGAKGFLDISHSIPMIDVPTSVSRAFGDVHAQGNPHYSTDPHMVPLMAKAIANKLSELDSKNATTYSSNLENFLKKWQEYLDGFDKQMATCQTKKVVQYHELYNYFLDRYNIEIVGNIEPLPGIAPSSKHTIELINSIKENKVKVIMQDAYHEKKTAKFIADKTGARVAVIPHDVGAVEDSDTLESFYNTIEKRVCQ</sequence>
<dbReference type="GO" id="GO:0007155">
    <property type="term" value="P:cell adhesion"/>
    <property type="evidence" value="ECO:0007669"/>
    <property type="project" value="InterPro"/>
</dbReference>
<dbReference type="InterPro" id="IPR006127">
    <property type="entry name" value="ZnuA-like"/>
</dbReference>
<reference evidence="3" key="1">
    <citation type="submission" date="2016-10" db="EMBL/GenBank/DDBJ databases">
        <authorList>
            <person name="de Groot N.N."/>
        </authorList>
    </citation>
    <scope>NUCLEOTIDE SEQUENCE</scope>
</reference>
<name>A0A1W1D136_9ZZZZ</name>